<keyword evidence="1" id="KW-1133">Transmembrane helix</keyword>
<feature type="transmembrane region" description="Helical" evidence="1">
    <location>
        <begin position="50"/>
        <end position="66"/>
    </location>
</feature>
<feature type="transmembrane region" description="Helical" evidence="1">
    <location>
        <begin position="86"/>
        <end position="104"/>
    </location>
</feature>
<feature type="transmembrane region" description="Helical" evidence="1">
    <location>
        <begin position="12"/>
        <end position="30"/>
    </location>
</feature>
<dbReference type="AlphaFoldDB" id="A0A4S8PMM5"/>
<feature type="transmembrane region" description="Helical" evidence="1">
    <location>
        <begin position="132"/>
        <end position="156"/>
    </location>
</feature>
<feature type="transmembrane region" description="Helical" evidence="1">
    <location>
        <begin position="230"/>
        <end position="249"/>
    </location>
</feature>
<reference evidence="3 4" key="1">
    <citation type="submission" date="2019-04" db="EMBL/GenBank/DDBJ databases">
        <title>genome sequence of strain W3.</title>
        <authorList>
            <person name="Gao J."/>
            <person name="Sun J."/>
        </authorList>
    </citation>
    <scope>NUCLEOTIDE SEQUENCE [LARGE SCALE GENOMIC DNA]</scope>
    <source>
        <strain evidence="3 4">W3</strain>
    </source>
</reference>
<gene>
    <name evidence="3" type="ORF">FAA86_23290</name>
</gene>
<feature type="transmembrane region" description="Helical" evidence="1">
    <location>
        <begin position="264"/>
        <end position="284"/>
    </location>
</feature>
<evidence type="ECO:0000313" key="4">
    <source>
        <dbReference type="Proteomes" id="UP000307378"/>
    </source>
</evidence>
<keyword evidence="3" id="KW-0808">Transferase</keyword>
<feature type="transmembrane region" description="Helical" evidence="1">
    <location>
        <begin position="330"/>
        <end position="348"/>
    </location>
</feature>
<feature type="transmembrane region" description="Helical" evidence="1">
    <location>
        <begin position="296"/>
        <end position="318"/>
    </location>
</feature>
<dbReference type="GO" id="GO:0009103">
    <property type="term" value="P:lipopolysaccharide biosynthetic process"/>
    <property type="evidence" value="ECO:0007669"/>
    <property type="project" value="TreeGrafter"/>
</dbReference>
<feature type="domain" description="Acyltransferase 3" evidence="2">
    <location>
        <begin position="14"/>
        <end position="342"/>
    </location>
</feature>
<sequence length="376" mass="41412">MKANASFTKRDLPALTGLRFFAAIAIVLHHMRGTFGFPNDVLTQVPLGNGVSFFYVLSGFILTYVYHDAGGSTARGKFLLARFARVWPLHLVTFVLICLVISPVSQVGTEDGLLAAFLNLTLLHAWMPDYRYFFSFNSVSWSLSVEAFFYLIFPLVLLRPARWLMVSAVVVISMMTLATWLGVGPYTPGDSSPSITSMMYINPATRSFEFVLGVVTAVIWLRIGHRCAGAAPLLQAAAVALVIASWSAVPEVASRVTNLAAREWLYHGGLTCMSSAFLIFSFAQQDGLARAFSFKPLVYLGKISFALYLVHQIPIHAYNLGIPPFDQLTWPVYLLAVLAASAALHHLVENPARLLILDASRRLSQRGRRDPARPTA</sequence>
<dbReference type="RefSeq" id="WP_136543594.1">
    <property type="nucleotide sequence ID" value="NZ_STGU01000030.1"/>
</dbReference>
<keyword evidence="1" id="KW-0812">Transmembrane</keyword>
<dbReference type="PANTHER" id="PTHR23028">
    <property type="entry name" value="ACETYLTRANSFERASE"/>
    <property type="match status" value="1"/>
</dbReference>
<comment type="caution">
    <text evidence="3">The sequence shown here is derived from an EMBL/GenBank/DDBJ whole genome shotgun (WGS) entry which is preliminary data.</text>
</comment>
<protein>
    <submittedName>
        <fullName evidence="3">Acyltransferase</fullName>
    </submittedName>
</protein>
<proteinExistence type="predicted"/>
<dbReference type="EMBL" id="STGU01000030">
    <property type="protein sequence ID" value="THV29849.1"/>
    <property type="molecule type" value="Genomic_DNA"/>
</dbReference>
<dbReference type="GO" id="GO:0016747">
    <property type="term" value="F:acyltransferase activity, transferring groups other than amino-acyl groups"/>
    <property type="evidence" value="ECO:0007669"/>
    <property type="project" value="InterPro"/>
</dbReference>
<name>A0A4S8PMM5_9HYPH</name>
<organism evidence="3 4">
    <name type="scientific">Rhizobium rosettiformans W3</name>
    <dbReference type="NCBI Taxonomy" id="538378"/>
    <lineage>
        <taxon>Bacteria</taxon>
        <taxon>Pseudomonadati</taxon>
        <taxon>Pseudomonadota</taxon>
        <taxon>Alphaproteobacteria</taxon>
        <taxon>Hyphomicrobiales</taxon>
        <taxon>Rhizobiaceae</taxon>
        <taxon>Rhizobium/Agrobacterium group</taxon>
        <taxon>Rhizobium</taxon>
    </lineage>
</organism>
<dbReference type="InterPro" id="IPR002656">
    <property type="entry name" value="Acyl_transf_3_dom"/>
</dbReference>
<evidence type="ECO:0000313" key="3">
    <source>
        <dbReference type="EMBL" id="THV29849.1"/>
    </source>
</evidence>
<dbReference type="PANTHER" id="PTHR23028:SF53">
    <property type="entry name" value="ACYL_TRANSF_3 DOMAIN-CONTAINING PROTEIN"/>
    <property type="match status" value="1"/>
</dbReference>
<evidence type="ECO:0000259" key="2">
    <source>
        <dbReference type="Pfam" id="PF01757"/>
    </source>
</evidence>
<feature type="transmembrane region" description="Helical" evidence="1">
    <location>
        <begin position="203"/>
        <end position="223"/>
    </location>
</feature>
<dbReference type="InterPro" id="IPR050879">
    <property type="entry name" value="Acyltransferase_3"/>
</dbReference>
<accession>A0A4S8PMM5</accession>
<evidence type="ECO:0000256" key="1">
    <source>
        <dbReference type="SAM" id="Phobius"/>
    </source>
</evidence>
<dbReference type="GO" id="GO:0016020">
    <property type="term" value="C:membrane"/>
    <property type="evidence" value="ECO:0007669"/>
    <property type="project" value="TreeGrafter"/>
</dbReference>
<dbReference type="Proteomes" id="UP000307378">
    <property type="component" value="Unassembled WGS sequence"/>
</dbReference>
<keyword evidence="3" id="KW-0012">Acyltransferase</keyword>
<keyword evidence="1" id="KW-0472">Membrane</keyword>
<feature type="transmembrane region" description="Helical" evidence="1">
    <location>
        <begin position="163"/>
        <end position="183"/>
    </location>
</feature>
<dbReference type="Pfam" id="PF01757">
    <property type="entry name" value="Acyl_transf_3"/>
    <property type="match status" value="1"/>
</dbReference>